<keyword evidence="1" id="KW-1133">Transmembrane helix</keyword>
<accession>S8F8Z9</accession>
<feature type="transmembrane region" description="Helical" evidence="1">
    <location>
        <begin position="85"/>
        <end position="106"/>
    </location>
</feature>
<feature type="non-terminal residue" evidence="3">
    <location>
        <position position="152"/>
    </location>
</feature>
<feature type="transmembrane region" description="Helical" evidence="1">
    <location>
        <begin position="121"/>
        <end position="147"/>
    </location>
</feature>
<feature type="transmembrane region" description="Helical" evidence="1">
    <location>
        <begin position="32"/>
        <end position="53"/>
    </location>
</feature>
<feature type="transmembrane region" description="Helical" evidence="1">
    <location>
        <begin position="59"/>
        <end position="78"/>
    </location>
</feature>
<evidence type="ECO:0000259" key="2">
    <source>
        <dbReference type="Pfam" id="PF20151"/>
    </source>
</evidence>
<feature type="domain" description="DUF6533" evidence="2">
    <location>
        <begin position="1"/>
        <end position="38"/>
    </location>
</feature>
<keyword evidence="1" id="KW-0812">Transmembrane</keyword>
<evidence type="ECO:0000313" key="4">
    <source>
        <dbReference type="Proteomes" id="UP000015241"/>
    </source>
</evidence>
<evidence type="ECO:0000313" key="3">
    <source>
        <dbReference type="EMBL" id="EPS98125.1"/>
    </source>
</evidence>
<dbReference type="InParanoid" id="S8F8Z9"/>
<evidence type="ECO:0000256" key="1">
    <source>
        <dbReference type="SAM" id="Phobius"/>
    </source>
</evidence>
<sequence length="152" mass="17403">AIWCYDYVLTLDREIKYFWGEKWSLNRILFLGYRYPGMANTIIVVLTTIPWHWQTIPVRFPLLQCMNVYSAFAALRVYALFRQSLFLCAIVLFSGMLNPAIFIYIFSRTTISGLRYLQGCAFGIAGGTMIARAASVVSDGIVLVLTLMKTYR</sequence>
<keyword evidence="4" id="KW-1185">Reference proteome</keyword>
<name>S8F8Z9_FOMSC</name>
<reference evidence="3 4" key="1">
    <citation type="journal article" date="2012" name="Science">
        <title>The Paleozoic origin of enzymatic lignin decomposition reconstructed from 31 fungal genomes.</title>
        <authorList>
            <person name="Floudas D."/>
            <person name="Binder M."/>
            <person name="Riley R."/>
            <person name="Barry K."/>
            <person name="Blanchette R.A."/>
            <person name="Henrissat B."/>
            <person name="Martinez A.T."/>
            <person name="Otillar R."/>
            <person name="Spatafora J.W."/>
            <person name="Yadav J.S."/>
            <person name="Aerts A."/>
            <person name="Benoit I."/>
            <person name="Boyd A."/>
            <person name="Carlson A."/>
            <person name="Copeland A."/>
            <person name="Coutinho P.M."/>
            <person name="de Vries R.P."/>
            <person name="Ferreira P."/>
            <person name="Findley K."/>
            <person name="Foster B."/>
            <person name="Gaskell J."/>
            <person name="Glotzer D."/>
            <person name="Gorecki P."/>
            <person name="Heitman J."/>
            <person name="Hesse C."/>
            <person name="Hori C."/>
            <person name="Igarashi K."/>
            <person name="Jurgens J.A."/>
            <person name="Kallen N."/>
            <person name="Kersten P."/>
            <person name="Kohler A."/>
            <person name="Kuees U."/>
            <person name="Kumar T.K.A."/>
            <person name="Kuo A."/>
            <person name="LaButti K."/>
            <person name="Larrondo L.F."/>
            <person name="Lindquist E."/>
            <person name="Ling A."/>
            <person name="Lombard V."/>
            <person name="Lucas S."/>
            <person name="Lundell T."/>
            <person name="Martin R."/>
            <person name="McLaughlin D.J."/>
            <person name="Morgenstern I."/>
            <person name="Morin E."/>
            <person name="Murat C."/>
            <person name="Nagy L.G."/>
            <person name="Nolan M."/>
            <person name="Ohm R.A."/>
            <person name="Patyshakuliyeva A."/>
            <person name="Rokas A."/>
            <person name="Ruiz-Duenas F.J."/>
            <person name="Sabat G."/>
            <person name="Salamov A."/>
            <person name="Samejima M."/>
            <person name="Schmutz J."/>
            <person name="Slot J.C."/>
            <person name="St John F."/>
            <person name="Stenlid J."/>
            <person name="Sun H."/>
            <person name="Sun S."/>
            <person name="Syed K."/>
            <person name="Tsang A."/>
            <person name="Wiebenga A."/>
            <person name="Young D."/>
            <person name="Pisabarro A."/>
            <person name="Eastwood D.C."/>
            <person name="Martin F."/>
            <person name="Cullen D."/>
            <person name="Grigoriev I.V."/>
            <person name="Hibbett D.S."/>
        </authorList>
    </citation>
    <scope>NUCLEOTIDE SEQUENCE</scope>
    <source>
        <strain evidence="4">FP-58527</strain>
    </source>
</reference>
<organism evidence="3 4">
    <name type="scientific">Fomitopsis schrenkii</name>
    <name type="common">Brown rot fungus</name>
    <dbReference type="NCBI Taxonomy" id="2126942"/>
    <lineage>
        <taxon>Eukaryota</taxon>
        <taxon>Fungi</taxon>
        <taxon>Dikarya</taxon>
        <taxon>Basidiomycota</taxon>
        <taxon>Agaricomycotina</taxon>
        <taxon>Agaricomycetes</taxon>
        <taxon>Polyporales</taxon>
        <taxon>Fomitopsis</taxon>
    </lineage>
</organism>
<dbReference type="EMBL" id="KE504168">
    <property type="protein sequence ID" value="EPS98125.1"/>
    <property type="molecule type" value="Genomic_DNA"/>
</dbReference>
<protein>
    <recommendedName>
        <fullName evidence="2">DUF6533 domain-containing protein</fullName>
    </recommendedName>
</protein>
<dbReference type="InterPro" id="IPR045340">
    <property type="entry name" value="DUF6533"/>
</dbReference>
<feature type="non-terminal residue" evidence="3">
    <location>
        <position position="1"/>
    </location>
</feature>
<gene>
    <name evidence="3" type="ORF">FOMPIDRAFT_1086640</name>
</gene>
<dbReference type="AlphaFoldDB" id="S8F8Z9"/>
<dbReference type="HOGENOM" id="CLU_119171_0_0_1"/>
<dbReference type="OrthoDB" id="2799939at2759"/>
<keyword evidence="1" id="KW-0472">Membrane</keyword>
<dbReference type="Pfam" id="PF20151">
    <property type="entry name" value="DUF6533"/>
    <property type="match status" value="1"/>
</dbReference>
<proteinExistence type="predicted"/>
<dbReference type="Proteomes" id="UP000015241">
    <property type="component" value="Unassembled WGS sequence"/>
</dbReference>